<feature type="chain" id="PRO_5003939253" evidence="1">
    <location>
        <begin position="27"/>
        <end position="202"/>
    </location>
</feature>
<organism evidence="2 3">
    <name type="scientific">Theileria equi strain WA</name>
    <dbReference type="NCBI Taxonomy" id="1537102"/>
    <lineage>
        <taxon>Eukaryota</taxon>
        <taxon>Sar</taxon>
        <taxon>Alveolata</taxon>
        <taxon>Apicomplexa</taxon>
        <taxon>Aconoidasida</taxon>
        <taxon>Piroplasmida</taxon>
        <taxon>Theileriidae</taxon>
        <taxon>Theileria</taxon>
    </lineage>
</organism>
<name>L0AV55_THEEQ</name>
<evidence type="ECO:0000313" key="3">
    <source>
        <dbReference type="Proteomes" id="UP000031512"/>
    </source>
</evidence>
<reference evidence="2 3" key="1">
    <citation type="journal article" date="2012" name="BMC Genomics">
        <title>Comparative genomic analysis and phylogenetic position of Theileria equi.</title>
        <authorList>
            <person name="Kappmeyer L.S."/>
            <person name="Thiagarajan M."/>
            <person name="Herndon D.R."/>
            <person name="Ramsay J.D."/>
            <person name="Caler E."/>
            <person name="Djikeng A."/>
            <person name="Gillespie J.J."/>
            <person name="Lau A.O."/>
            <person name="Roalson E.H."/>
            <person name="Silva J.C."/>
            <person name="Silva M.G."/>
            <person name="Suarez C.E."/>
            <person name="Ueti M.W."/>
            <person name="Nene V.M."/>
            <person name="Mealey R.H."/>
            <person name="Knowles D.P."/>
            <person name="Brayton K.A."/>
        </authorList>
    </citation>
    <scope>NUCLEOTIDE SEQUENCE [LARGE SCALE GENOMIC DNA]</scope>
    <source>
        <strain evidence="2 3">WA</strain>
    </source>
</reference>
<dbReference type="EMBL" id="CP001669">
    <property type="protein sequence ID" value="AFZ79492.1"/>
    <property type="molecule type" value="Genomic_DNA"/>
</dbReference>
<dbReference type="GeneID" id="15806914"/>
<evidence type="ECO:0000256" key="1">
    <source>
        <dbReference type="SAM" id="SignalP"/>
    </source>
</evidence>
<evidence type="ECO:0000313" key="2">
    <source>
        <dbReference type="EMBL" id="AFZ79492.1"/>
    </source>
</evidence>
<protein>
    <submittedName>
        <fullName evidence="2">Signal peptide-containing protein</fullName>
    </submittedName>
</protein>
<accession>L0AV55</accession>
<dbReference type="eggNOG" id="ENOG502QXPB">
    <property type="taxonomic scope" value="Eukaryota"/>
</dbReference>
<dbReference type="AlphaFoldDB" id="L0AV55"/>
<sequence>MNAATVSFAVFALIGSIPSLFAEAAAKDIKININKSGVTAAKDGSEGVINTFQSGAPEGFTTYYFALGDGNGNAESDKFNCRPAHFNGKTLMVGNTEMTLSGVTAVSVFWKHATPILIHFRQPGQNNGHVYYKYKGGSLWEEVDLTNKSLPLSGTALEGLLAEIAEPLNIPEGDKPVDEIGGFTTLSVVSISVAAFSALYFL</sequence>
<feature type="signal peptide" evidence="1">
    <location>
        <begin position="1"/>
        <end position="26"/>
    </location>
</feature>
<proteinExistence type="predicted"/>
<dbReference type="KEGG" id="beq:BEWA_023410"/>
<gene>
    <name evidence="2" type="ORF">BEWA_023410</name>
</gene>
<keyword evidence="1" id="KW-0732">Signal</keyword>
<dbReference type="RefSeq" id="XP_004829158.1">
    <property type="nucleotide sequence ID" value="XM_004829101.1"/>
</dbReference>
<keyword evidence="3" id="KW-1185">Reference proteome</keyword>
<dbReference type="Proteomes" id="UP000031512">
    <property type="component" value="Chromosome 1"/>
</dbReference>
<dbReference type="VEuPathDB" id="PiroplasmaDB:BEWA_023410"/>